<evidence type="ECO:0000256" key="1">
    <source>
        <dbReference type="ARBA" id="ARBA00008764"/>
    </source>
</evidence>
<keyword evidence="5 6" id="KW-0720">Serine protease</keyword>
<gene>
    <name evidence="8" type="ORF">G6R30_06035</name>
</gene>
<dbReference type="PROSITE" id="PS50240">
    <property type="entry name" value="TRYPSIN_DOM"/>
    <property type="match status" value="1"/>
</dbReference>
<proteinExistence type="inferred from homology"/>
<keyword evidence="4 6" id="KW-0378">Hydrolase</keyword>
<comment type="caution">
    <text evidence="8">The sequence shown here is derived from an EMBL/GenBank/DDBJ whole genome shotgun (WGS) entry which is preliminary data.</text>
</comment>
<evidence type="ECO:0000313" key="9">
    <source>
        <dbReference type="Proteomes" id="UP001519503"/>
    </source>
</evidence>
<dbReference type="Gene3D" id="2.40.10.10">
    <property type="entry name" value="Trypsin-like serine proteases"/>
    <property type="match status" value="2"/>
</dbReference>
<dbReference type="InterPro" id="IPR009003">
    <property type="entry name" value="Peptidase_S1_PA"/>
</dbReference>
<dbReference type="PANTHER" id="PTHR15462:SF8">
    <property type="entry name" value="SERINE PROTEASE"/>
    <property type="match status" value="1"/>
</dbReference>
<dbReference type="SMART" id="SM00020">
    <property type="entry name" value="Tryp_SPc"/>
    <property type="match status" value="1"/>
</dbReference>
<dbReference type="EC" id="3.4.21.-" evidence="6"/>
<keyword evidence="2 6" id="KW-0645">Protease</keyword>
<name>A0ABS5QXS5_9LACO</name>
<feature type="domain" description="Peptidase S1" evidence="7">
    <location>
        <begin position="42"/>
        <end position="284"/>
    </location>
</feature>
<evidence type="ECO:0000256" key="6">
    <source>
        <dbReference type="RuleBase" id="RU004296"/>
    </source>
</evidence>
<evidence type="ECO:0000313" key="8">
    <source>
        <dbReference type="EMBL" id="MBS9338008.1"/>
    </source>
</evidence>
<evidence type="ECO:0000256" key="5">
    <source>
        <dbReference type="ARBA" id="ARBA00022825"/>
    </source>
</evidence>
<dbReference type="PANTHER" id="PTHR15462">
    <property type="entry name" value="SERINE PROTEASE"/>
    <property type="match status" value="1"/>
</dbReference>
<dbReference type="InterPro" id="IPR008256">
    <property type="entry name" value="Peptidase_S1B"/>
</dbReference>
<accession>A0ABS5QXS5</accession>
<evidence type="ECO:0000256" key="2">
    <source>
        <dbReference type="ARBA" id="ARBA00022670"/>
    </source>
</evidence>
<dbReference type="PROSITE" id="PS00672">
    <property type="entry name" value="V8_HIS"/>
    <property type="match status" value="1"/>
</dbReference>
<evidence type="ECO:0000256" key="3">
    <source>
        <dbReference type="ARBA" id="ARBA00022729"/>
    </source>
</evidence>
<keyword evidence="3 6" id="KW-0732">Signal</keyword>
<dbReference type="InterPro" id="IPR001254">
    <property type="entry name" value="Trypsin_dom"/>
</dbReference>
<evidence type="ECO:0000256" key="4">
    <source>
        <dbReference type="ARBA" id="ARBA00022801"/>
    </source>
</evidence>
<dbReference type="Pfam" id="PF13365">
    <property type="entry name" value="Trypsin_2"/>
    <property type="match status" value="1"/>
</dbReference>
<evidence type="ECO:0000259" key="7">
    <source>
        <dbReference type="PROSITE" id="PS50240"/>
    </source>
</evidence>
<comment type="similarity">
    <text evidence="1 6">Belongs to the peptidase S1B family.</text>
</comment>
<reference evidence="8 9" key="1">
    <citation type="submission" date="2020-02" db="EMBL/GenBank/DDBJ databases">
        <title>Fructobacillus sp. isolated from paper mulberry of Taiwan.</title>
        <authorList>
            <person name="Lin S.-T."/>
        </authorList>
    </citation>
    <scope>NUCLEOTIDE SEQUENCE [LARGE SCALE GENOMIC DNA]</scope>
    <source>
        <strain evidence="8 9">S1-1</strain>
    </source>
</reference>
<dbReference type="RefSeq" id="WP_213822596.1">
    <property type="nucleotide sequence ID" value="NZ_JAAMFL010000012.1"/>
</dbReference>
<feature type="signal peptide" evidence="6">
    <location>
        <begin position="1"/>
        <end position="34"/>
    </location>
</feature>
<organism evidence="8 9">
    <name type="scientific">Fructobacillus parabroussonetiae</name>
    <dbReference type="NCBI Taxonomy" id="2713174"/>
    <lineage>
        <taxon>Bacteria</taxon>
        <taxon>Bacillati</taxon>
        <taxon>Bacillota</taxon>
        <taxon>Bacilli</taxon>
        <taxon>Lactobacillales</taxon>
        <taxon>Lactobacillaceae</taxon>
        <taxon>Fructobacillus</taxon>
    </lineage>
</organism>
<dbReference type="EMBL" id="JAAMFL010000012">
    <property type="protein sequence ID" value="MBS9338008.1"/>
    <property type="molecule type" value="Genomic_DNA"/>
</dbReference>
<dbReference type="Proteomes" id="UP001519503">
    <property type="component" value="Unassembled WGS sequence"/>
</dbReference>
<dbReference type="InterPro" id="IPR028301">
    <property type="entry name" value="V8_his_AS"/>
</dbReference>
<keyword evidence="9" id="KW-1185">Reference proteome</keyword>
<dbReference type="InterPro" id="IPR043504">
    <property type="entry name" value="Peptidase_S1_PA_chymotrypsin"/>
</dbReference>
<dbReference type="SUPFAM" id="SSF50494">
    <property type="entry name" value="Trypsin-like serine proteases"/>
    <property type="match status" value="1"/>
</dbReference>
<dbReference type="InterPro" id="IPR050966">
    <property type="entry name" value="Glutamyl_endopeptidase"/>
</dbReference>
<protein>
    <recommendedName>
        <fullName evidence="6">Serine protease</fullName>
        <ecNumber evidence="6">3.4.21.-</ecNumber>
    </recommendedName>
</protein>
<feature type="chain" id="PRO_5044962640" description="Serine protease" evidence="6">
    <location>
        <begin position="35"/>
        <end position="335"/>
    </location>
</feature>
<dbReference type="PRINTS" id="PR00839">
    <property type="entry name" value="V8PROTEASE"/>
</dbReference>
<sequence length="335" mass="36677">MKTRQKKHHYLRRLTVVTATMLTTTMVASPVSHAYVFDEAKFQKGRVPDTRQAPFSSVVLIVNHATGESGSGVLIGPDTVLTAAHVVMTDREGASDDDWPTRVANPRNLMIQPAYGGENGSDQERFPFGDGYQGRAISVSPEYLRDAILPNAPGADPGDHDLAIIHLSRPVPNAQTLTLGELRAQDIGRETISAVGFPATLGAGSMGEPENRNDNMYVDSGRAESISTNQITTRQVNWSHGSSGGPILNCFNQVVGVVSSSNSLGNYATRITPAANCWIQEAMTDVTGMLTPENVRNRWVSFGNERVYARMLIKWTDFMHRPLYNYPKTKKEIST</sequence>